<dbReference type="Proteomes" id="UP001597344">
    <property type="component" value="Unassembled WGS sequence"/>
</dbReference>
<accession>A0ABW5AYX1</accession>
<dbReference type="GO" id="GO:0016740">
    <property type="term" value="F:transferase activity"/>
    <property type="evidence" value="ECO:0007669"/>
    <property type="project" value="UniProtKB-KW"/>
</dbReference>
<dbReference type="PROSITE" id="PS51257">
    <property type="entry name" value="PROKAR_LIPOPROTEIN"/>
    <property type="match status" value="1"/>
</dbReference>
<dbReference type="InterPro" id="IPR036873">
    <property type="entry name" value="Rhodanese-like_dom_sf"/>
</dbReference>
<dbReference type="PROSITE" id="PS50206">
    <property type="entry name" value="RHODANESE_3"/>
    <property type="match status" value="2"/>
</dbReference>
<dbReference type="SUPFAM" id="SSF52821">
    <property type="entry name" value="Rhodanese/Cell cycle control phosphatase"/>
    <property type="match status" value="2"/>
</dbReference>
<dbReference type="CDD" id="cd01448">
    <property type="entry name" value="TST_Repeat_1"/>
    <property type="match status" value="1"/>
</dbReference>
<dbReference type="EMBL" id="JBHUHY010000013">
    <property type="protein sequence ID" value="MFD2187505.1"/>
    <property type="molecule type" value="Genomic_DNA"/>
</dbReference>
<keyword evidence="1" id="KW-0677">Repeat</keyword>
<dbReference type="PANTHER" id="PTHR43855:SF1">
    <property type="entry name" value="THIOSULFATE SULFURTRANSFERASE"/>
    <property type="match status" value="1"/>
</dbReference>
<keyword evidence="5" id="KW-1185">Reference proteome</keyword>
<dbReference type="InterPro" id="IPR051126">
    <property type="entry name" value="Thiosulfate_sulfurtransferase"/>
</dbReference>
<organism evidence="4 5">
    <name type="scientific">Aquimarina celericrescens</name>
    <dbReference type="NCBI Taxonomy" id="1964542"/>
    <lineage>
        <taxon>Bacteria</taxon>
        <taxon>Pseudomonadati</taxon>
        <taxon>Bacteroidota</taxon>
        <taxon>Flavobacteriia</taxon>
        <taxon>Flavobacteriales</taxon>
        <taxon>Flavobacteriaceae</taxon>
        <taxon>Aquimarina</taxon>
    </lineage>
</organism>
<name>A0ABW5AYX1_9FLAO</name>
<sequence>MICRSNLSIILGLLFFSCTQTKEKNKEDITPIIASETKTYFSTKHLLDVDELHSLFEKERIKIVDFRKPEVYEKSHIQGAINIWRSDIEDISYPYKGMMATKEHIEALFSSLGIKNEDTLVLYDDQGACDAARLWWVLKNYDFESVKLLNGGLEAWKKIGGPINDEPVVLTPSEFTLPANSSFKLWIGKEEILEIVSSEGKEIILDTRNMDEFSGKRQKNGAQKAGRIPKSILIDWAEAIDYQGTQKFKPFHQLETIYSRMNASKHDLVITYCHSGVRSAHTTFVLTELLGYKNVKNYDGSWVEWSYFDDLPFKQDSITIIKK</sequence>
<keyword evidence="2 4" id="KW-0808">Transferase</keyword>
<protein>
    <recommendedName>
        <fullName evidence="2">Sulfurtransferase</fullName>
    </recommendedName>
</protein>
<dbReference type="InterPro" id="IPR001307">
    <property type="entry name" value="Thiosulphate_STrfase_CS"/>
</dbReference>
<comment type="caution">
    <text evidence="4">The sequence shown here is derived from an EMBL/GenBank/DDBJ whole genome shotgun (WGS) entry which is preliminary data.</text>
</comment>
<dbReference type="SMART" id="SM00450">
    <property type="entry name" value="RHOD"/>
    <property type="match status" value="2"/>
</dbReference>
<reference evidence="5" key="1">
    <citation type="journal article" date="2019" name="Int. J. Syst. Evol. Microbiol.">
        <title>The Global Catalogue of Microorganisms (GCM) 10K type strain sequencing project: providing services to taxonomists for standard genome sequencing and annotation.</title>
        <authorList>
            <consortium name="The Broad Institute Genomics Platform"/>
            <consortium name="The Broad Institute Genome Sequencing Center for Infectious Disease"/>
            <person name="Wu L."/>
            <person name="Ma J."/>
        </authorList>
    </citation>
    <scope>NUCLEOTIDE SEQUENCE [LARGE SCALE GENOMIC DNA]</scope>
    <source>
        <strain evidence="5">DT92</strain>
    </source>
</reference>
<dbReference type="PROSITE" id="PS00683">
    <property type="entry name" value="RHODANESE_2"/>
    <property type="match status" value="1"/>
</dbReference>
<dbReference type="Pfam" id="PF00581">
    <property type="entry name" value="Rhodanese"/>
    <property type="match status" value="2"/>
</dbReference>
<dbReference type="RefSeq" id="WP_378320506.1">
    <property type="nucleotide sequence ID" value="NZ_JBHUHY010000013.1"/>
</dbReference>
<dbReference type="PANTHER" id="PTHR43855">
    <property type="entry name" value="THIOSULFATE SULFURTRANSFERASE"/>
    <property type="match status" value="1"/>
</dbReference>
<evidence type="ECO:0000256" key="1">
    <source>
        <dbReference type="ARBA" id="ARBA00022737"/>
    </source>
</evidence>
<evidence type="ECO:0000259" key="3">
    <source>
        <dbReference type="PROSITE" id="PS50206"/>
    </source>
</evidence>
<dbReference type="Gene3D" id="3.40.250.10">
    <property type="entry name" value="Rhodanese-like domain"/>
    <property type="match status" value="2"/>
</dbReference>
<dbReference type="InterPro" id="IPR001763">
    <property type="entry name" value="Rhodanese-like_dom"/>
</dbReference>
<feature type="domain" description="Rhodanese" evidence="3">
    <location>
        <begin position="198"/>
        <end position="314"/>
    </location>
</feature>
<evidence type="ECO:0000313" key="4">
    <source>
        <dbReference type="EMBL" id="MFD2187505.1"/>
    </source>
</evidence>
<gene>
    <name evidence="4" type="ORF">ACFSJT_11960</name>
</gene>
<dbReference type="CDD" id="cd01449">
    <property type="entry name" value="TST_Repeat_2"/>
    <property type="match status" value="1"/>
</dbReference>
<evidence type="ECO:0000313" key="5">
    <source>
        <dbReference type="Proteomes" id="UP001597344"/>
    </source>
</evidence>
<evidence type="ECO:0000256" key="2">
    <source>
        <dbReference type="RuleBase" id="RU000507"/>
    </source>
</evidence>
<feature type="domain" description="Rhodanese" evidence="3">
    <location>
        <begin position="57"/>
        <end position="165"/>
    </location>
</feature>
<proteinExistence type="predicted"/>